<keyword evidence="7" id="KW-0433">Leucine-rich repeat</keyword>
<dbReference type="GO" id="GO:0016020">
    <property type="term" value="C:membrane"/>
    <property type="evidence" value="ECO:0007669"/>
    <property type="project" value="UniProtKB-SubCell"/>
</dbReference>
<dbReference type="Pfam" id="PF00560">
    <property type="entry name" value="LRR_1"/>
    <property type="match status" value="4"/>
</dbReference>
<dbReference type="Pfam" id="PF13855">
    <property type="entry name" value="LRR_8"/>
    <property type="match status" value="1"/>
</dbReference>
<evidence type="ECO:0000256" key="7">
    <source>
        <dbReference type="ARBA" id="ARBA00022614"/>
    </source>
</evidence>
<dbReference type="SUPFAM" id="SSF56112">
    <property type="entry name" value="Protein kinase-like (PK-like)"/>
    <property type="match status" value="1"/>
</dbReference>
<evidence type="ECO:0000256" key="22">
    <source>
        <dbReference type="PROSITE-ProRule" id="PRU10141"/>
    </source>
</evidence>
<dbReference type="FunFam" id="3.80.10.10:FF:000041">
    <property type="entry name" value="LRR receptor-like serine/threonine-protein kinase ERECTA"/>
    <property type="match status" value="1"/>
</dbReference>
<reference evidence="24" key="2">
    <citation type="submission" date="2021-01" db="UniProtKB">
        <authorList>
            <consortium name="EnsemblPlants"/>
        </authorList>
    </citation>
    <scope>IDENTIFICATION</scope>
</reference>
<dbReference type="Gene3D" id="3.30.200.20">
    <property type="entry name" value="Phosphorylase Kinase, domain 1"/>
    <property type="match status" value="1"/>
</dbReference>
<evidence type="ECO:0000256" key="1">
    <source>
        <dbReference type="ARBA" id="ARBA00004191"/>
    </source>
</evidence>
<dbReference type="PROSITE" id="PS00107">
    <property type="entry name" value="PROTEIN_KINASE_ATP"/>
    <property type="match status" value="1"/>
</dbReference>
<evidence type="ECO:0000256" key="8">
    <source>
        <dbReference type="ARBA" id="ARBA00022679"/>
    </source>
</evidence>
<dbReference type="GO" id="GO:0005524">
    <property type="term" value="F:ATP binding"/>
    <property type="evidence" value="ECO:0007669"/>
    <property type="project" value="UniProtKB-UniRule"/>
</dbReference>
<dbReference type="GO" id="GO:0004674">
    <property type="term" value="F:protein serine/threonine kinase activity"/>
    <property type="evidence" value="ECO:0007669"/>
    <property type="project" value="UniProtKB-KW"/>
</dbReference>
<evidence type="ECO:0000256" key="4">
    <source>
        <dbReference type="ARBA" id="ARBA00022512"/>
    </source>
</evidence>
<dbReference type="FunFam" id="1.10.510.10:FF:000445">
    <property type="entry name" value="MDIS1-interacting receptor like kinase 2"/>
    <property type="match status" value="1"/>
</dbReference>
<dbReference type="InterPro" id="IPR008266">
    <property type="entry name" value="Tyr_kinase_AS"/>
</dbReference>
<keyword evidence="17" id="KW-0675">Receptor</keyword>
<evidence type="ECO:0000256" key="17">
    <source>
        <dbReference type="ARBA" id="ARBA00023170"/>
    </source>
</evidence>
<comment type="similarity">
    <text evidence="19">Belongs to the polygalacturonase-inhibiting protein family.</text>
</comment>
<accession>A0A7N2L9H6</accession>
<dbReference type="PROSITE" id="PS50011">
    <property type="entry name" value="PROTEIN_KINASE_DOM"/>
    <property type="match status" value="1"/>
</dbReference>
<evidence type="ECO:0000313" key="25">
    <source>
        <dbReference type="Proteomes" id="UP000594261"/>
    </source>
</evidence>
<comment type="catalytic activity">
    <reaction evidence="20">
        <text>L-threonyl-[protein] + ATP = O-phospho-L-threonyl-[protein] + ADP + H(+)</text>
        <dbReference type="Rhea" id="RHEA:46608"/>
        <dbReference type="Rhea" id="RHEA-COMP:11060"/>
        <dbReference type="Rhea" id="RHEA-COMP:11605"/>
        <dbReference type="ChEBI" id="CHEBI:15378"/>
        <dbReference type="ChEBI" id="CHEBI:30013"/>
        <dbReference type="ChEBI" id="CHEBI:30616"/>
        <dbReference type="ChEBI" id="CHEBI:61977"/>
        <dbReference type="ChEBI" id="CHEBI:456216"/>
        <dbReference type="EC" id="2.7.11.1"/>
    </reaction>
</comment>
<dbReference type="InterPro" id="IPR017441">
    <property type="entry name" value="Protein_kinase_ATP_BS"/>
</dbReference>
<evidence type="ECO:0000256" key="13">
    <source>
        <dbReference type="ARBA" id="ARBA00022777"/>
    </source>
</evidence>
<keyword evidence="14 22" id="KW-0067">ATP-binding</keyword>
<evidence type="ECO:0000256" key="5">
    <source>
        <dbReference type="ARBA" id="ARBA00022527"/>
    </source>
</evidence>
<keyword evidence="25" id="KW-1185">Reference proteome</keyword>
<keyword evidence="5" id="KW-0723">Serine/threonine-protein kinase</keyword>
<name>A0A7N2L9H6_QUELO</name>
<feature type="binding site" evidence="22">
    <location>
        <position position="400"/>
    </location>
    <ligand>
        <name>ATP</name>
        <dbReference type="ChEBI" id="CHEBI:30616"/>
    </ligand>
</feature>
<keyword evidence="9" id="KW-0812">Transmembrane</keyword>
<evidence type="ECO:0000256" key="15">
    <source>
        <dbReference type="ARBA" id="ARBA00022989"/>
    </source>
</evidence>
<evidence type="ECO:0000256" key="21">
    <source>
        <dbReference type="ARBA" id="ARBA00048679"/>
    </source>
</evidence>
<dbReference type="InterPro" id="IPR050647">
    <property type="entry name" value="Plant_LRR-RLKs"/>
</dbReference>
<keyword evidence="18" id="KW-0325">Glycoprotein</keyword>
<evidence type="ECO:0000256" key="11">
    <source>
        <dbReference type="ARBA" id="ARBA00022737"/>
    </source>
</evidence>
<keyword evidence="10" id="KW-0732">Signal</keyword>
<keyword evidence="4" id="KW-0964">Secreted</keyword>
<evidence type="ECO:0000256" key="9">
    <source>
        <dbReference type="ARBA" id="ARBA00022692"/>
    </source>
</evidence>
<proteinExistence type="inferred from homology"/>
<dbReference type="Gene3D" id="3.80.10.10">
    <property type="entry name" value="Ribonuclease Inhibitor"/>
    <property type="match status" value="3"/>
</dbReference>
<protein>
    <recommendedName>
        <fullName evidence="3">non-specific serine/threonine protein kinase</fullName>
        <ecNumber evidence="3">2.7.11.1</ecNumber>
    </recommendedName>
</protein>
<dbReference type="Gene3D" id="1.10.510.10">
    <property type="entry name" value="Transferase(Phosphotransferase) domain 1"/>
    <property type="match status" value="1"/>
</dbReference>
<evidence type="ECO:0000256" key="20">
    <source>
        <dbReference type="ARBA" id="ARBA00047899"/>
    </source>
</evidence>
<dbReference type="PROSITE" id="PS51450">
    <property type="entry name" value="LRR"/>
    <property type="match status" value="1"/>
</dbReference>
<keyword evidence="11" id="KW-0677">Repeat</keyword>
<keyword evidence="15" id="KW-1133">Transmembrane helix</keyword>
<comment type="catalytic activity">
    <reaction evidence="21">
        <text>L-seryl-[protein] + ATP = O-phospho-L-seryl-[protein] + ADP + H(+)</text>
        <dbReference type="Rhea" id="RHEA:17989"/>
        <dbReference type="Rhea" id="RHEA-COMP:9863"/>
        <dbReference type="Rhea" id="RHEA-COMP:11604"/>
        <dbReference type="ChEBI" id="CHEBI:15378"/>
        <dbReference type="ChEBI" id="CHEBI:29999"/>
        <dbReference type="ChEBI" id="CHEBI:30616"/>
        <dbReference type="ChEBI" id="CHEBI:83421"/>
        <dbReference type="ChEBI" id="CHEBI:456216"/>
        <dbReference type="EC" id="2.7.11.1"/>
    </reaction>
</comment>
<dbReference type="Proteomes" id="UP000594261">
    <property type="component" value="Chromosome 3"/>
</dbReference>
<keyword evidence="6" id="KW-0597">Phosphoprotein</keyword>
<keyword evidence="13" id="KW-0418">Kinase</keyword>
<evidence type="ECO:0000256" key="18">
    <source>
        <dbReference type="ARBA" id="ARBA00023180"/>
    </source>
</evidence>
<dbReference type="PROSITE" id="PS00109">
    <property type="entry name" value="PROTEIN_KINASE_TYR"/>
    <property type="match status" value="1"/>
</dbReference>
<dbReference type="OMA" id="CIQGCLP"/>
<dbReference type="InterPro" id="IPR000719">
    <property type="entry name" value="Prot_kinase_dom"/>
</dbReference>
<dbReference type="FunFam" id="3.80.10.10:FF:000400">
    <property type="entry name" value="Nuclear pore complex protein NUP107"/>
    <property type="match status" value="1"/>
</dbReference>
<evidence type="ECO:0000313" key="24">
    <source>
        <dbReference type="EnsemblPlants" id="QL03p053195:mrna"/>
    </source>
</evidence>
<dbReference type="InterPro" id="IPR011009">
    <property type="entry name" value="Kinase-like_dom_sf"/>
</dbReference>
<comment type="subcellular location">
    <subcellularLocation>
        <location evidence="2">Membrane</location>
        <topology evidence="2">Single-pass type I membrane protein</topology>
    </subcellularLocation>
    <subcellularLocation>
        <location evidence="1">Secreted</location>
        <location evidence="1">Cell wall</location>
    </subcellularLocation>
</comment>
<keyword evidence="8" id="KW-0808">Transferase</keyword>
<dbReference type="Pfam" id="PF00069">
    <property type="entry name" value="Pkinase"/>
    <property type="match status" value="1"/>
</dbReference>
<organism evidence="24 25">
    <name type="scientific">Quercus lobata</name>
    <name type="common">Valley oak</name>
    <dbReference type="NCBI Taxonomy" id="97700"/>
    <lineage>
        <taxon>Eukaryota</taxon>
        <taxon>Viridiplantae</taxon>
        <taxon>Streptophyta</taxon>
        <taxon>Embryophyta</taxon>
        <taxon>Tracheophyta</taxon>
        <taxon>Spermatophyta</taxon>
        <taxon>Magnoliopsida</taxon>
        <taxon>eudicotyledons</taxon>
        <taxon>Gunneridae</taxon>
        <taxon>Pentapetalae</taxon>
        <taxon>rosids</taxon>
        <taxon>fabids</taxon>
        <taxon>Fagales</taxon>
        <taxon>Fagaceae</taxon>
        <taxon>Quercus</taxon>
    </lineage>
</organism>
<evidence type="ECO:0000256" key="3">
    <source>
        <dbReference type="ARBA" id="ARBA00012513"/>
    </source>
</evidence>
<keyword evidence="4" id="KW-0134">Cell wall</keyword>
<dbReference type="Gramene" id="QL03p053195:mrna">
    <property type="protein sequence ID" value="QL03p053195:mrna"/>
    <property type="gene ID" value="QL03p053195"/>
</dbReference>
<feature type="domain" description="Protein kinase" evidence="23">
    <location>
        <begin position="372"/>
        <end position="642"/>
    </location>
</feature>
<dbReference type="AlphaFoldDB" id="A0A7N2L9H6"/>
<evidence type="ECO:0000256" key="19">
    <source>
        <dbReference type="ARBA" id="ARBA00038043"/>
    </source>
</evidence>
<evidence type="ECO:0000256" key="6">
    <source>
        <dbReference type="ARBA" id="ARBA00022553"/>
    </source>
</evidence>
<dbReference type="SUPFAM" id="SSF52058">
    <property type="entry name" value="L domain-like"/>
    <property type="match status" value="1"/>
</dbReference>
<reference evidence="24 25" key="1">
    <citation type="journal article" date="2016" name="G3 (Bethesda)">
        <title>First Draft Assembly and Annotation of the Genome of a California Endemic Oak Quercus lobata Nee (Fagaceae).</title>
        <authorList>
            <person name="Sork V.L."/>
            <person name="Fitz-Gibbon S.T."/>
            <person name="Puiu D."/>
            <person name="Crepeau M."/>
            <person name="Gugger P.F."/>
            <person name="Sherman R."/>
            <person name="Stevens K."/>
            <person name="Langley C.H."/>
            <person name="Pellegrini M."/>
            <person name="Salzberg S.L."/>
        </authorList>
    </citation>
    <scope>NUCLEOTIDE SEQUENCE [LARGE SCALE GENOMIC DNA]</scope>
    <source>
        <strain evidence="24 25">cv. SW786</strain>
    </source>
</reference>
<keyword evidence="16" id="KW-0472">Membrane</keyword>
<evidence type="ECO:0000256" key="16">
    <source>
        <dbReference type="ARBA" id="ARBA00023136"/>
    </source>
</evidence>
<dbReference type="InterPro" id="IPR001611">
    <property type="entry name" value="Leu-rich_rpt"/>
</dbReference>
<dbReference type="InParanoid" id="A0A7N2L9H6"/>
<dbReference type="EMBL" id="LRBV02000003">
    <property type="status" value="NOT_ANNOTATED_CDS"/>
    <property type="molecule type" value="Genomic_DNA"/>
</dbReference>
<keyword evidence="12 22" id="KW-0547">Nucleotide-binding</keyword>
<dbReference type="EC" id="2.7.11.1" evidence="3"/>
<sequence length="674" mass="75140">MNVPNIVIAAGSVATSKSSSLKQEVQALMESGWWSGSSNFTTSHCDWPGIKCNFGGSITEIDIAGNIYLGDKFRKFKFSSFPNLVRLSLSNNQILGCIPFEIGSLSKLTHLNLSHNYLTGQLPLSLANLTKLVKFDISFNGITGSIPKEFGNFKNLLELNLSHNKFTGPIPSTLGLLTNLSNLNLSFNEINGSIVSEIGLLKNLLNLYLNNNNLVGQIPLTIGHLTKLETLNLNWNMISGPIPTELASCFLIKFLSLSHNYLNGSVPSWVKDLYAPIKIDLSYNNLTGNVPISLIRMREFNLSYNSLEGRVPIIFKNYGFEVFIGNKDLCSDIKGFAQCPSPSLISPSTPPLALENIVSRMEDDIIEATEDFDIRYCIGTGGYGSVYKAQLPSGKVVALKKLNHLEAEDPTVDKSFRNEVKMMTEIRHRNIVKLHGYCLHKRCMVLIYEYMERGSLFCVLNNDVEAVELDWTKRVNIIKDIAHAISYMHHDCNPIIVHRDISSNNILLNSKLEQAFVSDFGIARLLDPNSSNQTLVAGTYGYIAPELAYTMVFTEKCDVYSFGVVALEILMGIHPGELLTTLSSSSSSSRNMMLNEILDQRLPPPNRIVARDIFFVATIAFACLCTKPKSRPTMNWVSQEFLSRKKPIAKPLHVVSLWQLKNQENYMVGDIETQ</sequence>
<evidence type="ECO:0000256" key="14">
    <source>
        <dbReference type="ARBA" id="ARBA00022840"/>
    </source>
</evidence>
<dbReference type="InterPro" id="IPR032675">
    <property type="entry name" value="LRR_dom_sf"/>
</dbReference>
<dbReference type="GO" id="GO:0033612">
    <property type="term" value="F:receptor serine/threonine kinase binding"/>
    <property type="evidence" value="ECO:0007669"/>
    <property type="project" value="TreeGrafter"/>
</dbReference>
<dbReference type="EnsemblPlants" id="QL03p053195:mrna">
    <property type="protein sequence ID" value="QL03p053195:mrna"/>
    <property type="gene ID" value="QL03p053195"/>
</dbReference>
<evidence type="ECO:0000256" key="12">
    <source>
        <dbReference type="ARBA" id="ARBA00022741"/>
    </source>
</evidence>
<dbReference type="FunFam" id="3.30.200.20:FF:000309">
    <property type="entry name" value="Leucine-rich repeat receptor protein kinase MSP1"/>
    <property type="match status" value="1"/>
</dbReference>
<evidence type="ECO:0000256" key="2">
    <source>
        <dbReference type="ARBA" id="ARBA00004479"/>
    </source>
</evidence>
<dbReference type="PANTHER" id="PTHR48056:SF23">
    <property type="entry name" value="PROTEIN KINASE DOMAIN-CONTAINING PROTEIN"/>
    <property type="match status" value="1"/>
</dbReference>
<evidence type="ECO:0000259" key="23">
    <source>
        <dbReference type="PROSITE" id="PS50011"/>
    </source>
</evidence>
<evidence type="ECO:0000256" key="10">
    <source>
        <dbReference type="ARBA" id="ARBA00022729"/>
    </source>
</evidence>
<dbReference type="PANTHER" id="PTHR48056">
    <property type="entry name" value="LRR RECEPTOR-LIKE SERINE/THREONINE-PROTEIN KINASE-RELATED"/>
    <property type="match status" value="1"/>
</dbReference>